<reference evidence="1 2" key="1">
    <citation type="submission" date="2018-08" db="EMBL/GenBank/DDBJ databases">
        <title>A genome reference for cultivated species of the human gut microbiota.</title>
        <authorList>
            <person name="Zou Y."/>
            <person name="Xue W."/>
            <person name="Luo G."/>
        </authorList>
    </citation>
    <scope>NUCLEOTIDE SEQUENCE [LARGE SCALE GENOMIC DNA]</scope>
    <source>
        <strain evidence="1 2">AM16-11</strain>
    </source>
</reference>
<gene>
    <name evidence="1" type="ORF">DW172_03810</name>
</gene>
<organism evidence="1 2">
    <name type="scientific">Agathobacter rectalis</name>
    <dbReference type="NCBI Taxonomy" id="39491"/>
    <lineage>
        <taxon>Bacteria</taxon>
        <taxon>Bacillati</taxon>
        <taxon>Bacillota</taxon>
        <taxon>Clostridia</taxon>
        <taxon>Lachnospirales</taxon>
        <taxon>Lachnospiraceae</taxon>
        <taxon>Agathobacter</taxon>
    </lineage>
</organism>
<name>A0A414ZRC3_9FIRM</name>
<proteinExistence type="predicted"/>
<sequence>MPSLKYEDIYKRALTMIDDLELATYTEEDFYDILREWLHTTASFPLLRKKFSVYSFDDEIMSINFTLTNSVDDFYDSEFVKTILAKGIIISYFPSKLENTKNLATMIGGKEEKKLIDNYSKNMERLTQLKREWELELSRHTYYFGEYGGSNG</sequence>
<protein>
    <submittedName>
        <fullName evidence="1">Uncharacterized protein</fullName>
    </submittedName>
</protein>
<accession>A0A414ZRC3</accession>
<dbReference type="AlphaFoldDB" id="A0A414ZRC3"/>
<evidence type="ECO:0000313" key="1">
    <source>
        <dbReference type="EMBL" id="RHI25813.1"/>
    </source>
</evidence>
<evidence type="ECO:0000313" key="2">
    <source>
        <dbReference type="Proteomes" id="UP000285865"/>
    </source>
</evidence>
<comment type="caution">
    <text evidence="1">The sequence shown here is derived from an EMBL/GenBank/DDBJ whole genome shotgun (WGS) entry which is preliminary data.</text>
</comment>
<dbReference type="Proteomes" id="UP000285865">
    <property type="component" value="Unassembled WGS sequence"/>
</dbReference>
<dbReference type="EMBL" id="QRKN01000001">
    <property type="protein sequence ID" value="RHI25813.1"/>
    <property type="molecule type" value="Genomic_DNA"/>
</dbReference>
<dbReference type="RefSeq" id="WP_118257289.1">
    <property type="nucleotide sequence ID" value="NZ_QRKN01000001.1"/>
</dbReference>